<feature type="transmembrane region" description="Helical" evidence="1">
    <location>
        <begin position="7"/>
        <end position="31"/>
    </location>
</feature>
<keyword evidence="1" id="KW-1133">Transmembrane helix</keyword>
<feature type="transmembrane region" description="Helical" evidence="1">
    <location>
        <begin position="95"/>
        <end position="118"/>
    </location>
</feature>
<feature type="domain" description="DUF1648" evidence="2">
    <location>
        <begin position="19"/>
        <end position="62"/>
    </location>
</feature>
<accession>A0A9D1AD86</accession>
<evidence type="ECO:0000313" key="4">
    <source>
        <dbReference type="Proteomes" id="UP000886757"/>
    </source>
</evidence>
<dbReference type="InterPro" id="IPR012867">
    <property type="entry name" value="DUF1648"/>
</dbReference>
<reference evidence="3" key="2">
    <citation type="journal article" date="2021" name="PeerJ">
        <title>Extensive microbial diversity within the chicken gut microbiome revealed by metagenomics and culture.</title>
        <authorList>
            <person name="Gilroy R."/>
            <person name="Ravi A."/>
            <person name="Getino M."/>
            <person name="Pursley I."/>
            <person name="Horton D.L."/>
            <person name="Alikhan N.F."/>
            <person name="Baker D."/>
            <person name="Gharbi K."/>
            <person name="Hall N."/>
            <person name="Watson M."/>
            <person name="Adriaenssens E.M."/>
            <person name="Foster-Nyarko E."/>
            <person name="Jarju S."/>
            <person name="Secka A."/>
            <person name="Antonio M."/>
            <person name="Oren A."/>
            <person name="Chaudhuri R.R."/>
            <person name="La Ragione R."/>
            <person name="Hildebrand F."/>
            <person name="Pallen M.J."/>
        </authorList>
    </citation>
    <scope>NUCLEOTIDE SEQUENCE</scope>
    <source>
        <strain evidence="3">ChiSjej4B22-8148</strain>
    </source>
</reference>
<organism evidence="3 4">
    <name type="scientific">Candidatus Choladousia intestinavium</name>
    <dbReference type="NCBI Taxonomy" id="2840727"/>
    <lineage>
        <taxon>Bacteria</taxon>
        <taxon>Bacillati</taxon>
        <taxon>Bacillota</taxon>
        <taxon>Clostridia</taxon>
        <taxon>Lachnospirales</taxon>
        <taxon>Lachnospiraceae</taxon>
        <taxon>Lachnospiraceae incertae sedis</taxon>
        <taxon>Candidatus Choladousia</taxon>
    </lineage>
</organism>
<proteinExistence type="predicted"/>
<dbReference type="Proteomes" id="UP000886757">
    <property type="component" value="Unassembled WGS sequence"/>
</dbReference>
<feature type="transmembrane region" description="Helical" evidence="1">
    <location>
        <begin position="130"/>
        <end position="152"/>
    </location>
</feature>
<evidence type="ECO:0000259" key="2">
    <source>
        <dbReference type="Pfam" id="PF07853"/>
    </source>
</evidence>
<keyword evidence="1" id="KW-0812">Transmembrane</keyword>
<name>A0A9D1AD86_9FIRM</name>
<keyword evidence="1" id="KW-0472">Membrane</keyword>
<dbReference type="EMBL" id="DVGK01000057">
    <property type="protein sequence ID" value="HIR13237.1"/>
    <property type="molecule type" value="Genomic_DNA"/>
</dbReference>
<comment type="caution">
    <text evidence="3">The sequence shown here is derived from an EMBL/GenBank/DDBJ whole genome shotgun (WGS) entry which is preliminary data.</text>
</comment>
<protein>
    <submittedName>
        <fullName evidence="3">DUF1648 domain-containing protein</fullName>
    </submittedName>
</protein>
<feature type="transmembrane region" description="Helical" evidence="1">
    <location>
        <begin position="57"/>
        <end position="74"/>
    </location>
</feature>
<dbReference type="AlphaFoldDB" id="A0A9D1AD86"/>
<reference evidence="3" key="1">
    <citation type="submission" date="2020-10" db="EMBL/GenBank/DDBJ databases">
        <authorList>
            <person name="Gilroy R."/>
        </authorList>
    </citation>
    <scope>NUCLEOTIDE SEQUENCE</scope>
    <source>
        <strain evidence="3">ChiSjej4B22-8148</strain>
    </source>
</reference>
<evidence type="ECO:0000256" key="1">
    <source>
        <dbReference type="SAM" id="Phobius"/>
    </source>
</evidence>
<evidence type="ECO:0000313" key="3">
    <source>
        <dbReference type="EMBL" id="HIR13237.1"/>
    </source>
</evidence>
<sequence length="155" mass="17389">MKNKKNLFARILDGIALLIFVGVNLFLALGWGRFPQEVAGHYNLAGEVDRMAGKPSLLIYLLIAWIVFILLSVAERFPKFFGGKRIMTEENESRILGQVEAMLAMVKLLALGILTYAIVRSALVLPLGPWFLPGVLILTFICMIFFIIRIFMSAE</sequence>
<gene>
    <name evidence="3" type="ORF">IAB31_04860</name>
</gene>
<dbReference type="Pfam" id="PF07853">
    <property type="entry name" value="DUF1648"/>
    <property type="match status" value="1"/>
</dbReference>